<reference evidence="3 4" key="1">
    <citation type="submission" date="2019-03" db="EMBL/GenBank/DDBJ databases">
        <title>Complete genome sequence of the plant growth promoting strain Pseudomonas fluorescens LBUM677.</title>
        <authorList>
            <person name="Novinscak A."/>
            <person name="Joly D."/>
            <person name="Filion M."/>
        </authorList>
    </citation>
    <scope>NUCLEOTIDE SEQUENCE [LARGE SCALE GENOMIC DNA]</scope>
    <source>
        <strain evidence="3 4">LBUM677</strain>
    </source>
</reference>
<dbReference type="EMBL" id="CP038438">
    <property type="protein sequence ID" value="QBX42044.1"/>
    <property type="molecule type" value="Genomic_DNA"/>
</dbReference>
<keyword evidence="1" id="KW-0540">Nuclease</keyword>
<organism evidence="3 4">
    <name type="scientific">Pseudomonas fluorescens</name>
    <dbReference type="NCBI Taxonomy" id="294"/>
    <lineage>
        <taxon>Bacteria</taxon>
        <taxon>Pseudomonadati</taxon>
        <taxon>Pseudomonadota</taxon>
        <taxon>Gammaproteobacteria</taxon>
        <taxon>Pseudomonadales</taxon>
        <taxon>Pseudomonadaceae</taxon>
        <taxon>Pseudomonas</taxon>
    </lineage>
</organism>
<evidence type="ECO:0000313" key="4">
    <source>
        <dbReference type="Proteomes" id="UP000295797"/>
    </source>
</evidence>
<dbReference type="AlphaFoldDB" id="A0AAP9CJ89"/>
<dbReference type="GO" id="GO:0016787">
    <property type="term" value="F:hydrolase activity"/>
    <property type="evidence" value="ECO:0007669"/>
    <property type="project" value="UniProtKB-KW"/>
</dbReference>
<protein>
    <submittedName>
        <fullName evidence="3">Uncharacterized protein</fullName>
    </submittedName>
</protein>
<dbReference type="GO" id="GO:0003723">
    <property type="term" value="F:RNA binding"/>
    <property type="evidence" value="ECO:0007669"/>
    <property type="project" value="InterPro"/>
</dbReference>
<name>A0AAP9CJ89_PSEFL</name>
<gene>
    <name evidence="3" type="ORF">E4T63_16210</name>
</gene>
<accession>A0AAP9CJ89</accession>
<dbReference type="GO" id="GO:0004521">
    <property type="term" value="F:RNA endonuclease activity"/>
    <property type="evidence" value="ECO:0007669"/>
    <property type="project" value="InterPro"/>
</dbReference>
<dbReference type="Gene3D" id="3.10.450.30">
    <property type="entry name" value="Microbial ribonucleases"/>
    <property type="match status" value="1"/>
</dbReference>
<proteinExistence type="predicted"/>
<dbReference type="InterPro" id="IPR016191">
    <property type="entry name" value="Ribonuclease/ribotoxin"/>
</dbReference>
<sequence>MDLPQKPAGYYTEYVHPTAGIAGLGPQRIVVGKGGEMYYTADHYKTFIPIKN</sequence>
<dbReference type="Proteomes" id="UP000295797">
    <property type="component" value="Chromosome"/>
</dbReference>
<dbReference type="Pfam" id="PF00545">
    <property type="entry name" value="Ribonuclease"/>
    <property type="match status" value="1"/>
</dbReference>
<dbReference type="InterPro" id="IPR000026">
    <property type="entry name" value="N1-like"/>
</dbReference>
<keyword evidence="2" id="KW-0378">Hydrolase</keyword>
<evidence type="ECO:0000313" key="3">
    <source>
        <dbReference type="EMBL" id="QBX42044.1"/>
    </source>
</evidence>
<dbReference type="SUPFAM" id="SSF53933">
    <property type="entry name" value="Microbial ribonucleases"/>
    <property type="match status" value="1"/>
</dbReference>
<evidence type="ECO:0000256" key="2">
    <source>
        <dbReference type="ARBA" id="ARBA00022801"/>
    </source>
</evidence>
<dbReference type="RefSeq" id="WP_135296003.1">
    <property type="nucleotide sequence ID" value="NZ_CP038438.1"/>
</dbReference>
<evidence type="ECO:0000256" key="1">
    <source>
        <dbReference type="ARBA" id="ARBA00022722"/>
    </source>
</evidence>